<dbReference type="Gene3D" id="3.40.50.150">
    <property type="entry name" value="Vaccinia Virus protein VP39"/>
    <property type="match status" value="1"/>
</dbReference>
<evidence type="ECO:0000313" key="4">
    <source>
        <dbReference type="Proteomes" id="UP000676079"/>
    </source>
</evidence>
<dbReference type="InterPro" id="IPR051052">
    <property type="entry name" value="Diverse_substrate_MTase"/>
</dbReference>
<dbReference type="EMBL" id="CP074133">
    <property type="protein sequence ID" value="QUX25382.1"/>
    <property type="molecule type" value="Genomic_DNA"/>
</dbReference>
<protein>
    <submittedName>
        <fullName evidence="3">Class I SAM-dependent methyltransferase</fullName>
    </submittedName>
</protein>
<evidence type="ECO:0000256" key="2">
    <source>
        <dbReference type="ARBA" id="ARBA00022679"/>
    </source>
</evidence>
<evidence type="ECO:0000256" key="1">
    <source>
        <dbReference type="ARBA" id="ARBA00022603"/>
    </source>
</evidence>
<sequence>MPTSEFRPEPGTAVSFGADAARYDRARPGYPAALVERVLPGPEPRDVLDVGCGTGISARPFRAAGHRVLGIDPDPRMTDLARAGGLAVQNAALEDWDPAGRLFDAVVCGQAWHWVDPVAGPAAAAAALRPGGRLAVFWNALDPPADLAEAFARVHERVLPDLPAMPRRTGAEGYTDLASRVAADLTASGAFATPEPWRHTTREHFTREAWLELLPTGGLYTRLPRPALDALLEGVGAAIDAVGGAFPVHRTTVAVIAVRP</sequence>
<dbReference type="GO" id="GO:0032259">
    <property type="term" value="P:methylation"/>
    <property type="evidence" value="ECO:0007669"/>
    <property type="project" value="UniProtKB-KW"/>
</dbReference>
<dbReference type="InterPro" id="IPR029063">
    <property type="entry name" value="SAM-dependent_MTases_sf"/>
</dbReference>
<evidence type="ECO:0000313" key="3">
    <source>
        <dbReference type="EMBL" id="QUX25382.1"/>
    </source>
</evidence>
<organism evidence="3 4">
    <name type="scientific">Nocardiopsis changdeensis</name>
    <dbReference type="NCBI Taxonomy" id="2831969"/>
    <lineage>
        <taxon>Bacteria</taxon>
        <taxon>Bacillati</taxon>
        <taxon>Actinomycetota</taxon>
        <taxon>Actinomycetes</taxon>
        <taxon>Streptosporangiales</taxon>
        <taxon>Nocardiopsidaceae</taxon>
        <taxon>Nocardiopsis</taxon>
    </lineage>
</organism>
<keyword evidence="1 3" id="KW-0489">Methyltransferase</keyword>
<dbReference type="PANTHER" id="PTHR44942">
    <property type="entry name" value="METHYLTRANSF_11 DOMAIN-CONTAINING PROTEIN"/>
    <property type="match status" value="1"/>
</dbReference>
<dbReference type="RefSeq" id="WP_220560927.1">
    <property type="nucleotide sequence ID" value="NZ_CP074133.1"/>
</dbReference>
<name>A0ABX8BSZ7_9ACTN</name>
<dbReference type="CDD" id="cd02440">
    <property type="entry name" value="AdoMet_MTases"/>
    <property type="match status" value="1"/>
</dbReference>
<keyword evidence="4" id="KW-1185">Reference proteome</keyword>
<gene>
    <name evidence="3" type="ORF">KGD84_14695</name>
</gene>
<keyword evidence="2" id="KW-0808">Transferase</keyword>
<dbReference type="Pfam" id="PF13489">
    <property type="entry name" value="Methyltransf_23"/>
    <property type="match status" value="1"/>
</dbReference>
<accession>A0ABX8BSZ7</accession>
<dbReference type="PANTHER" id="PTHR44942:SF4">
    <property type="entry name" value="METHYLTRANSFERASE TYPE 11 DOMAIN-CONTAINING PROTEIN"/>
    <property type="match status" value="1"/>
</dbReference>
<dbReference type="SUPFAM" id="SSF53335">
    <property type="entry name" value="S-adenosyl-L-methionine-dependent methyltransferases"/>
    <property type="match status" value="1"/>
</dbReference>
<dbReference type="Proteomes" id="UP000676079">
    <property type="component" value="Chromosome"/>
</dbReference>
<reference evidence="3 4" key="1">
    <citation type="submission" date="2021-05" db="EMBL/GenBank/DDBJ databases">
        <title>Direct Submission.</title>
        <authorList>
            <person name="Li K."/>
            <person name="Gao J."/>
        </authorList>
    </citation>
    <scope>NUCLEOTIDE SEQUENCE [LARGE SCALE GENOMIC DNA]</scope>
    <source>
        <strain evidence="3 4">Mg02</strain>
    </source>
</reference>
<proteinExistence type="predicted"/>
<dbReference type="GO" id="GO:0008168">
    <property type="term" value="F:methyltransferase activity"/>
    <property type="evidence" value="ECO:0007669"/>
    <property type="project" value="UniProtKB-KW"/>
</dbReference>